<accession>A0A8H6RWR6</accession>
<evidence type="ECO:0000313" key="1">
    <source>
        <dbReference type="EMBL" id="KAF7198551.1"/>
    </source>
</evidence>
<reference evidence="1" key="1">
    <citation type="submission" date="2020-04" db="EMBL/GenBank/DDBJ databases">
        <title>Draft genome resource of the tomato pathogen Pseudocercospora fuligena.</title>
        <authorList>
            <person name="Zaccaron A."/>
        </authorList>
    </citation>
    <scope>NUCLEOTIDE SEQUENCE</scope>
    <source>
        <strain evidence="1">PF001</strain>
    </source>
</reference>
<organism evidence="1 2">
    <name type="scientific">Pseudocercospora fuligena</name>
    <dbReference type="NCBI Taxonomy" id="685502"/>
    <lineage>
        <taxon>Eukaryota</taxon>
        <taxon>Fungi</taxon>
        <taxon>Dikarya</taxon>
        <taxon>Ascomycota</taxon>
        <taxon>Pezizomycotina</taxon>
        <taxon>Dothideomycetes</taxon>
        <taxon>Dothideomycetidae</taxon>
        <taxon>Mycosphaerellales</taxon>
        <taxon>Mycosphaerellaceae</taxon>
        <taxon>Pseudocercospora</taxon>
    </lineage>
</organism>
<comment type="caution">
    <text evidence="1">The sequence shown here is derived from an EMBL/GenBank/DDBJ whole genome shotgun (WGS) entry which is preliminary data.</text>
</comment>
<proteinExistence type="predicted"/>
<evidence type="ECO:0000313" key="2">
    <source>
        <dbReference type="Proteomes" id="UP000660729"/>
    </source>
</evidence>
<name>A0A8H6RWR6_9PEZI</name>
<dbReference type="AlphaFoldDB" id="A0A8H6RWR6"/>
<protein>
    <submittedName>
        <fullName evidence="1">Uncharacterized protein</fullName>
    </submittedName>
</protein>
<keyword evidence="2" id="KW-1185">Reference proteome</keyword>
<dbReference type="Proteomes" id="UP000660729">
    <property type="component" value="Unassembled WGS sequence"/>
</dbReference>
<gene>
    <name evidence="1" type="ORF">HII31_00290</name>
</gene>
<dbReference type="EMBL" id="JABCIY010000001">
    <property type="protein sequence ID" value="KAF7198551.1"/>
    <property type="molecule type" value="Genomic_DNA"/>
</dbReference>
<sequence length="79" mass="8783">MPCLGLSLRYAVAHLLEFGAKALEEECELPPIKSTYGTYQVDLVREIVANKIKSDGETVSIFEGIFEGKEVIVKCYMPT</sequence>